<reference evidence="3 4" key="1">
    <citation type="journal article" date="2016" name="Nat. Commun.">
        <title>Thousands of microbial genomes shed light on interconnected biogeochemical processes in an aquifer system.</title>
        <authorList>
            <person name="Anantharaman K."/>
            <person name="Brown C.T."/>
            <person name="Hug L.A."/>
            <person name="Sharon I."/>
            <person name="Castelle C.J."/>
            <person name="Probst A.J."/>
            <person name="Thomas B.C."/>
            <person name="Singh A."/>
            <person name="Wilkins M.J."/>
            <person name="Karaoz U."/>
            <person name="Brodie E.L."/>
            <person name="Williams K.H."/>
            <person name="Hubbard S.S."/>
            <person name="Banfield J.F."/>
        </authorList>
    </citation>
    <scope>NUCLEOTIDE SEQUENCE [LARGE SCALE GENOMIC DNA]</scope>
</reference>
<proteinExistence type="predicted"/>
<keyword evidence="1" id="KW-1133">Transmembrane helix</keyword>
<evidence type="ECO:0008006" key="5">
    <source>
        <dbReference type="Google" id="ProtNLM"/>
    </source>
</evidence>
<keyword evidence="1" id="KW-0812">Transmembrane</keyword>
<dbReference type="AlphaFoldDB" id="A0A1G2ELI2"/>
<evidence type="ECO:0000256" key="1">
    <source>
        <dbReference type="SAM" id="Phobius"/>
    </source>
</evidence>
<organism evidence="3 4">
    <name type="scientific">Candidatus Nealsonbacteria bacterium RIFOXYC1_FULL_40_7</name>
    <dbReference type="NCBI Taxonomy" id="1801678"/>
    <lineage>
        <taxon>Bacteria</taxon>
        <taxon>Candidatus Nealsoniibacteriota</taxon>
    </lineage>
</organism>
<evidence type="ECO:0000313" key="3">
    <source>
        <dbReference type="EMBL" id="OGZ26629.1"/>
    </source>
</evidence>
<name>A0A1G2ELI2_9BACT</name>
<sequence length="118" mass="12809">MKKHINSLLAFLLLSAFFVPLAVSAARVEIPNPFGPDSTIWTILGRLINWAFYIAAFGGVIAICVAAFIFLTSAGDPEKVKKGRNLITWAIIGIIVIFLSKGIINLLLEILGAEARIE</sequence>
<keyword evidence="1" id="KW-0472">Membrane</keyword>
<feature type="transmembrane region" description="Helical" evidence="1">
    <location>
        <begin position="50"/>
        <end position="74"/>
    </location>
</feature>
<feature type="transmembrane region" description="Helical" evidence="1">
    <location>
        <begin position="86"/>
        <end position="108"/>
    </location>
</feature>
<feature type="signal peptide" evidence="2">
    <location>
        <begin position="1"/>
        <end position="25"/>
    </location>
</feature>
<evidence type="ECO:0000313" key="4">
    <source>
        <dbReference type="Proteomes" id="UP000176326"/>
    </source>
</evidence>
<comment type="caution">
    <text evidence="3">The sequence shown here is derived from an EMBL/GenBank/DDBJ whole genome shotgun (WGS) entry which is preliminary data.</text>
</comment>
<accession>A0A1G2ELI2</accession>
<dbReference type="EMBL" id="MHMN01000058">
    <property type="protein sequence ID" value="OGZ26629.1"/>
    <property type="molecule type" value="Genomic_DNA"/>
</dbReference>
<evidence type="ECO:0000256" key="2">
    <source>
        <dbReference type="SAM" id="SignalP"/>
    </source>
</evidence>
<protein>
    <recommendedName>
        <fullName evidence="5">TrbC/VIRB2 family protein</fullName>
    </recommendedName>
</protein>
<feature type="chain" id="PRO_5009582734" description="TrbC/VIRB2 family protein" evidence="2">
    <location>
        <begin position="26"/>
        <end position="118"/>
    </location>
</feature>
<dbReference type="Pfam" id="PF18895">
    <property type="entry name" value="T4SS_pilin"/>
    <property type="match status" value="1"/>
</dbReference>
<dbReference type="Proteomes" id="UP000176326">
    <property type="component" value="Unassembled WGS sequence"/>
</dbReference>
<keyword evidence="2" id="KW-0732">Signal</keyword>
<gene>
    <name evidence="3" type="ORF">A2427_04720</name>
</gene>
<dbReference type="InterPro" id="IPR043993">
    <property type="entry name" value="T4SS_pilin"/>
</dbReference>